<dbReference type="SMART" id="SM00304">
    <property type="entry name" value="HAMP"/>
    <property type="match status" value="1"/>
</dbReference>
<feature type="transmembrane region" description="Helical" evidence="11">
    <location>
        <begin position="12"/>
        <end position="34"/>
    </location>
</feature>
<reference evidence="14 15" key="1">
    <citation type="submission" date="2018-01" db="EMBL/GenBank/DDBJ databases">
        <title>Genomic Encyclopedia of Archaeal and Bacterial Type Strains, Phase II (KMG-II): from individual species to whole genera.</title>
        <authorList>
            <person name="Goeker M."/>
        </authorList>
    </citation>
    <scope>NUCLEOTIDE SEQUENCE [LARGE SCALE GENOMIC DNA]</scope>
    <source>
        <strain evidence="14 15">DSM 17023</strain>
    </source>
</reference>
<dbReference type="InterPro" id="IPR004089">
    <property type="entry name" value="MCPsignal_dom"/>
</dbReference>
<dbReference type="PRINTS" id="PR00260">
    <property type="entry name" value="CHEMTRNSDUCR"/>
</dbReference>
<gene>
    <name evidence="14" type="ORF">CLV41_102354</name>
</gene>
<dbReference type="Gene3D" id="1.10.287.950">
    <property type="entry name" value="Methyl-accepting chemotaxis protein"/>
    <property type="match status" value="1"/>
</dbReference>
<evidence type="ECO:0000256" key="1">
    <source>
        <dbReference type="ARBA" id="ARBA00004651"/>
    </source>
</evidence>
<dbReference type="PROSITE" id="PS50885">
    <property type="entry name" value="HAMP"/>
    <property type="match status" value="1"/>
</dbReference>
<dbReference type="PROSITE" id="PS50111">
    <property type="entry name" value="CHEMOTAXIS_TRANSDUC_2"/>
    <property type="match status" value="1"/>
</dbReference>
<feature type="domain" description="HAMP" evidence="13">
    <location>
        <begin position="211"/>
        <end position="264"/>
    </location>
</feature>
<feature type="region of interest" description="Disordered" evidence="10">
    <location>
        <begin position="516"/>
        <end position="537"/>
    </location>
</feature>
<keyword evidence="15" id="KW-1185">Reference proteome</keyword>
<evidence type="ECO:0000256" key="11">
    <source>
        <dbReference type="SAM" id="Phobius"/>
    </source>
</evidence>
<evidence type="ECO:0000256" key="8">
    <source>
        <dbReference type="PROSITE-ProRule" id="PRU00284"/>
    </source>
</evidence>
<dbReference type="InterPro" id="IPR003660">
    <property type="entry name" value="HAMP_dom"/>
</dbReference>
<dbReference type="SUPFAM" id="SSF58104">
    <property type="entry name" value="Methyl-accepting chemotaxis protein (MCP) signaling domain"/>
    <property type="match status" value="1"/>
</dbReference>
<keyword evidence="5 11" id="KW-0472">Membrane</keyword>
<evidence type="ECO:0000256" key="9">
    <source>
        <dbReference type="SAM" id="Coils"/>
    </source>
</evidence>
<evidence type="ECO:0000256" key="2">
    <source>
        <dbReference type="ARBA" id="ARBA00022475"/>
    </source>
</evidence>
<organism evidence="14 15">
    <name type="scientific">Roseibium marinum</name>
    <dbReference type="NCBI Taxonomy" id="281252"/>
    <lineage>
        <taxon>Bacteria</taxon>
        <taxon>Pseudomonadati</taxon>
        <taxon>Pseudomonadota</taxon>
        <taxon>Alphaproteobacteria</taxon>
        <taxon>Hyphomicrobiales</taxon>
        <taxon>Stappiaceae</taxon>
        <taxon>Roseibium</taxon>
    </lineage>
</organism>
<dbReference type="Pfam" id="PF00672">
    <property type="entry name" value="HAMP"/>
    <property type="match status" value="1"/>
</dbReference>
<comment type="similarity">
    <text evidence="7">Belongs to the methyl-accepting chemotaxis (MCP) protein family.</text>
</comment>
<evidence type="ECO:0000313" key="15">
    <source>
        <dbReference type="Proteomes" id="UP000236959"/>
    </source>
</evidence>
<dbReference type="OrthoDB" id="354287at2"/>
<dbReference type="Gene3D" id="1.10.8.500">
    <property type="entry name" value="HAMP domain in histidine kinase"/>
    <property type="match status" value="1"/>
</dbReference>
<dbReference type="AlphaFoldDB" id="A0A2S3UYY9"/>
<dbReference type="SMART" id="SM01049">
    <property type="entry name" value="Cache_2"/>
    <property type="match status" value="1"/>
</dbReference>
<evidence type="ECO:0000313" key="14">
    <source>
        <dbReference type="EMBL" id="POF32948.1"/>
    </source>
</evidence>
<dbReference type="PANTHER" id="PTHR32089">
    <property type="entry name" value="METHYL-ACCEPTING CHEMOTAXIS PROTEIN MCPB"/>
    <property type="match status" value="1"/>
</dbReference>
<dbReference type="GO" id="GO:0007165">
    <property type="term" value="P:signal transduction"/>
    <property type="evidence" value="ECO:0007669"/>
    <property type="project" value="UniProtKB-KW"/>
</dbReference>
<dbReference type="Pfam" id="PF17200">
    <property type="entry name" value="sCache_2"/>
    <property type="match status" value="1"/>
</dbReference>
<feature type="compositionally biased region" description="Basic and acidic residues" evidence="10">
    <location>
        <begin position="523"/>
        <end position="533"/>
    </location>
</feature>
<dbReference type="RefSeq" id="WP_103221915.1">
    <property type="nucleotide sequence ID" value="NZ_PPCN01000002.1"/>
</dbReference>
<feature type="domain" description="Methyl-accepting transducer" evidence="12">
    <location>
        <begin position="304"/>
        <end position="540"/>
    </location>
</feature>
<dbReference type="Gene3D" id="3.30.450.20">
    <property type="entry name" value="PAS domain"/>
    <property type="match status" value="1"/>
</dbReference>
<evidence type="ECO:0000259" key="13">
    <source>
        <dbReference type="PROSITE" id="PS50885"/>
    </source>
</evidence>
<name>A0A2S3UYY9_9HYPH</name>
<dbReference type="SMART" id="SM00283">
    <property type="entry name" value="MA"/>
    <property type="match status" value="1"/>
</dbReference>
<comment type="subcellular location">
    <subcellularLocation>
        <location evidence="1">Cell membrane</location>
        <topology evidence="1">Multi-pass membrane protein</topology>
    </subcellularLocation>
</comment>
<dbReference type="CDD" id="cd06225">
    <property type="entry name" value="HAMP"/>
    <property type="match status" value="1"/>
</dbReference>
<sequence>MSFLRLPLAWKICAPVAVIAVFAVALCVVSLNSLNTAMLDERLAKIRDIAETAETIVARYHEHEKSGALTKEQAQERAIEALGAMRYEDGSNYMSVTSYNSVMVYHPLARLVGTDQSGLKDINGVDINGNLIGAARAGGGFVTYHWPRKGEETPIEKWAYAKGFEPWQWSISTGVYIEDLRNAYWSRALIVISLAVVGFLAAGAIAFLSFRSVVGPLRSLTRSMSRLAEGNTDIEIIGADRGDEVGEMAAAMEVFVRNESARRELEDQQNNAQEDAARRGAEIQQLSSEFDRQITEMMSIIDSSVENLQAASSDMTGVAARTTEQSGLVSSASSQASHNVETVAAAAEELSASVNEIRRQVQASSEIAARAAGEAQSTNQRMNGLSEAATRIGEVVTLIQAIAEQTNLLALNATIEAARAGEAGRGFAVVASEVKELATQTSKATEDISSQITAIQEETGHAASAISSVTEIINNMNEIASSIASSVEEQGVATQEIASNATEASRSTVEVTTNIESVSKASENTRDTAEKVDSSAQQLKENASMLRSQVANFLQEVSKRSAA</sequence>
<accession>A0A2S3UYY9</accession>
<evidence type="ECO:0000256" key="7">
    <source>
        <dbReference type="ARBA" id="ARBA00029447"/>
    </source>
</evidence>
<keyword evidence="3 11" id="KW-0812">Transmembrane</keyword>
<feature type="transmembrane region" description="Helical" evidence="11">
    <location>
        <begin position="188"/>
        <end position="210"/>
    </location>
</feature>
<keyword evidence="6 8" id="KW-0807">Transducer</keyword>
<evidence type="ECO:0000256" key="4">
    <source>
        <dbReference type="ARBA" id="ARBA00022989"/>
    </source>
</evidence>
<protein>
    <submittedName>
        <fullName evidence="14">Methyl-accepting chemotaxis protein</fullName>
    </submittedName>
</protein>
<dbReference type="GO" id="GO:0004888">
    <property type="term" value="F:transmembrane signaling receptor activity"/>
    <property type="evidence" value="ECO:0007669"/>
    <property type="project" value="InterPro"/>
</dbReference>
<keyword evidence="9" id="KW-0175">Coiled coil</keyword>
<evidence type="ECO:0000256" key="6">
    <source>
        <dbReference type="ARBA" id="ARBA00023224"/>
    </source>
</evidence>
<dbReference type="InterPro" id="IPR004090">
    <property type="entry name" value="Chemotax_Me-accpt_rcpt"/>
</dbReference>
<dbReference type="SUPFAM" id="SSF158472">
    <property type="entry name" value="HAMP domain-like"/>
    <property type="match status" value="1"/>
</dbReference>
<dbReference type="GO" id="GO:0005886">
    <property type="term" value="C:plasma membrane"/>
    <property type="evidence" value="ECO:0007669"/>
    <property type="project" value="UniProtKB-SubCell"/>
</dbReference>
<feature type="coiled-coil region" evidence="9">
    <location>
        <begin position="251"/>
        <end position="278"/>
    </location>
</feature>
<evidence type="ECO:0000256" key="10">
    <source>
        <dbReference type="SAM" id="MobiDB-lite"/>
    </source>
</evidence>
<dbReference type="PANTHER" id="PTHR32089:SF112">
    <property type="entry name" value="LYSOZYME-LIKE PROTEIN-RELATED"/>
    <property type="match status" value="1"/>
</dbReference>
<keyword evidence="2" id="KW-1003">Cell membrane</keyword>
<proteinExistence type="inferred from homology"/>
<evidence type="ECO:0000256" key="5">
    <source>
        <dbReference type="ARBA" id="ARBA00023136"/>
    </source>
</evidence>
<evidence type="ECO:0000256" key="3">
    <source>
        <dbReference type="ARBA" id="ARBA00022692"/>
    </source>
</evidence>
<keyword evidence="4 11" id="KW-1133">Transmembrane helix</keyword>
<dbReference type="InterPro" id="IPR033480">
    <property type="entry name" value="sCache_2"/>
</dbReference>
<comment type="caution">
    <text evidence="14">The sequence shown here is derived from an EMBL/GenBank/DDBJ whole genome shotgun (WGS) entry which is preliminary data.</text>
</comment>
<dbReference type="Pfam" id="PF00015">
    <property type="entry name" value="MCPsignal"/>
    <property type="match status" value="1"/>
</dbReference>
<evidence type="ECO:0000259" key="12">
    <source>
        <dbReference type="PROSITE" id="PS50111"/>
    </source>
</evidence>
<dbReference type="GO" id="GO:0006935">
    <property type="term" value="P:chemotaxis"/>
    <property type="evidence" value="ECO:0007669"/>
    <property type="project" value="InterPro"/>
</dbReference>
<dbReference type="Proteomes" id="UP000236959">
    <property type="component" value="Unassembled WGS sequence"/>
</dbReference>
<dbReference type="EMBL" id="PPCN01000002">
    <property type="protein sequence ID" value="POF32948.1"/>
    <property type="molecule type" value="Genomic_DNA"/>
</dbReference>